<dbReference type="InterPro" id="IPR019734">
    <property type="entry name" value="TPR_rpt"/>
</dbReference>
<feature type="domain" description="O-GlcNAc transferase C-terminal" evidence="9">
    <location>
        <begin position="437"/>
        <end position="589"/>
    </location>
</feature>
<comment type="similarity">
    <text evidence="2">Belongs to the glycosyltransferase 41 family. O-GlcNAc transferase subfamily.</text>
</comment>
<dbReference type="Gene3D" id="1.25.40.10">
    <property type="entry name" value="Tetratricopeptide repeat domain"/>
    <property type="match status" value="5"/>
</dbReference>
<evidence type="ECO:0000256" key="7">
    <source>
        <dbReference type="ARBA" id="ARBA00022803"/>
    </source>
</evidence>
<feature type="repeat" description="TPR" evidence="8">
    <location>
        <begin position="330"/>
        <end position="363"/>
    </location>
</feature>
<dbReference type="Gene3D" id="3.40.50.11380">
    <property type="match status" value="1"/>
</dbReference>
<dbReference type="Gene3D" id="3.40.50.2000">
    <property type="entry name" value="Glycogen Phosphorylase B"/>
    <property type="match status" value="1"/>
</dbReference>
<keyword evidence="7 8" id="KW-0802">TPR repeat</keyword>
<dbReference type="Pfam" id="PF13432">
    <property type="entry name" value="TPR_16"/>
    <property type="match status" value="2"/>
</dbReference>
<feature type="repeat" description="TPR" evidence="8">
    <location>
        <begin position="262"/>
        <end position="295"/>
    </location>
</feature>
<proteinExistence type="inferred from homology"/>
<gene>
    <name evidence="10" type="ORF">MARPU_09180</name>
</gene>
<keyword evidence="5" id="KW-0808">Transferase</keyword>
<dbReference type="eggNOG" id="COG0457">
    <property type="taxonomic scope" value="Bacteria"/>
</dbReference>
<dbReference type="Pfam" id="PF13844">
    <property type="entry name" value="Glyco_transf_41"/>
    <property type="match status" value="2"/>
</dbReference>
<dbReference type="RefSeq" id="WP_025275236.1">
    <property type="nucleotide sequence ID" value="NZ_CP007031.1"/>
</dbReference>
<name>W0E4L4_MARPU</name>
<dbReference type="GO" id="GO:0097363">
    <property type="term" value="F:protein O-acetylglucosaminyltransferase activity"/>
    <property type="evidence" value="ECO:0007669"/>
    <property type="project" value="UniProtKB-EC"/>
</dbReference>
<feature type="repeat" description="TPR" evidence="8">
    <location>
        <begin position="92"/>
        <end position="125"/>
    </location>
</feature>
<accession>W0E4L4</accession>
<feature type="repeat" description="TPR" evidence="8">
    <location>
        <begin position="194"/>
        <end position="227"/>
    </location>
</feature>
<evidence type="ECO:0000256" key="4">
    <source>
        <dbReference type="ARBA" id="ARBA00022676"/>
    </source>
</evidence>
<sequence>MNKSLLDQAHEHLMAGRREVAEALYRAVIAIDPDQAAAKAALRQLGTVDPAVPDEQVPWRAREALAVRIGAADLDGAEHEARRLVASHPRDVFARKALGLILLRRRHHAEALTVLEGALALEPRDPEILNAIATALLRLGRGEDALGYYRRTLEVAPDHAEAHYNLGLALHEFGRLDEALKCYVRANAIDPELPQACNNAGNVCNQLGRLQQAIDWFSRALAQDPRNADVLNNLASAQIRACLFEAALRTLERALALVPDHAEALNNRGNALVELGRLEAAQQSYLDALRVRPDYADAYCNLGNVLDLLCKPLQAIDSYRRALALKPDLAEASLNLGNVLRDLDHLSEALVCYERALATRPDYPEALSNLGCLLQDLGDFDASIAAREHARTLSHDSFAADSSLLFTLNYHPDRSAEEIRAAYRDYERRYAVPARGHWRAHTNTRDAERRLRLGYVSPDFRSHVIRYMLEPLLEHHDRARFELHAYAELTREDAQTARYRSLVDHWVPTRGLSDGELAARIRADGIDILVDLAGHTAGNRLGVFAYKPAPVSVSAWVGYGYTTGLSAIDYFLADEVLVPEGSEGLFSERPWRLAAPGRVYRPSAGMGAVNALPALERGAVTFGTLTRGVRINHRVVRVWSEILDRVPGSRLVIDSRTYADASVAERLAARFAAHGIARERLEIGYHSPPWDVLRGMDIGLDCFPHNSGTTLMESLYMGVPFVTLAARPSVGRIGATILAGIGRDAWIAPDEAGYVERAVALAADLAGLAAIRAGLRGEMEASAWRDEPGGIARIETAYRAMWQRWCGAGST</sequence>
<feature type="repeat" description="TPR" evidence="8">
    <location>
        <begin position="228"/>
        <end position="261"/>
    </location>
</feature>
<feature type="repeat" description="TPR" evidence="8">
    <location>
        <begin position="160"/>
        <end position="193"/>
    </location>
</feature>
<evidence type="ECO:0000256" key="6">
    <source>
        <dbReference type="ARBA" id="ARBA00022737"/>
    </source>
</evidence>
<feature type="repeat" description="TPR" evidence="8">
    <location>
        <begin position="126"/>
        <end position="159"/>
    </location>
</feature>
<evidence type="ECO:0000256" key="2">
    <source>
        <dbReference type="ARBA" id="ARBA00005386"/>
    </source>
</evidence>
<dbReference type="eggNOG" id="COG3914">
    <property type="taxonomic scope" value="Bacteria"/>
</dbReference>
<dbReference type="Proteomes" id="UP000005275">
    <property type="component" value="Chromosome"/>
</dbReference>
<dbReference type="SUPFAM" id="SSF48452">
    <property type="entry name" value="TPR-like"/>
    <property type="match status" value="1"/>
</dbReference>
<dbReference type="PROSITE" id="PS50005">
    <property type="entry name" value="TPR"/>
    <property type="match status" value="8"/>
</dbReference>
<dbReference type="EMBL" id="CP007031">
    <property type="protein sequence ID" value="AHF04021.1"/>
    <property type="molecule type" value="Genomic_DNA"/>
</dbReference>
<evidence type="ECO:0000256" key="8">
    <source>
        <dbReference type="PROSITE-ProRule" id="PRU00339"/>
    </source>
</evidence>
<dbReference type="SMART" id="SM00028">
    <property type="entry name" value="TPR"/>
    <property type="match status" value="10"/>
</dbReference>
<dbReference type="AlphaFoldDB" id="W0E4L4"/>
<organism evidence="10 11">
    <name type="scientific">Marichromatium purpuratum 984</name>
    <dbReference type="NCBI Taxonomy" id="765910"/>
    <lineage>
        <taxon>Bacteria</taxon>
        <taxon>Pseudomonadati</taxon>
        <taxon>Pseudomonadota</taxon>
        <taxon>Gammaproteobacteria</taxon>
        <taxon>Chromatiales</taxon>
        <taxon>Chromatiaceae</taxon>
        <taxon>Marichromatium</taxon>
    </lineage>
</organism>
<evidence type="ECO:0000313" key="10">
    <source>
        <dbReference type="EMBL" id="AHF04021.1"/>
    </source>
</evidence>
<dbReference type="InterPro" id="IPR051939">
    <property type="entry name" value="Glycosyltr_41/O-GlcNAc_trsf"/>
</dbReference>
<keyword evidence="11" id="KW-1185">Reference proteome</keyword>
<feature type="domain" description="O-GlcNAc transferase C-terminal" evidence="9">
    <location>
        <begin position="616"/>
        <end position="777"/>
    </location>
</feature>
<reference evidence="10 11" key="1">
    <citation type="submission" date="2013-12" db="EMBL/GenBank/DDBJ databases">
        <authorList>
            <consortium name="DOE Joint Genome Institute"/>
            <person name="Bryant D.A."/>
            <person name="Huntemann M."/>
            <person name="Han J."/>
            <person name="Chen A."/>
            <person name="Kyrpides N."/>
            <person name="Mavromatis K."/>
            <person name="Markowitz V."/>
            <person name="Palaniappan K."/>
            <person name="Ivanova N."/>
            <person name="Schaumberg A."/>
            <person name="Pati A."/>
            <person name="Liolios K."/>
            <person name="Nordberg H.P."/>
            <person name="Cantor M.N."/>
            <person name="Hua S.X."/>
            <person name="Woyke T."/>
        </authorList>
    </citation>
    <scope>NUCLEOTIDE SEQUENCE [LARGE SCALE GENOMIC DNA]</scope>
    <source>
        <strain evidence="10 11">984</strain>
    </source>
</reference>
<dbReference type="STRING" id="765910.MARPU_09180"/>
<evidence type="ECO:0000256" key="3">
    <source>
        <dbReference type="ARBA" id="ARBA00011970"/>
    </source>
</evidence>
<keyword evidence="6" id="KW-0677">Repeat</keyword>
<protein>
    <recommendedName>
        <fullName evidence="3">protein O-GlcNAc transferase</fullName>
        <ecNumber evidence="3">2.4.1.255</ecNumber>
    </recommendedName>
</protein>
<dbReference type="PROSITE" id="PS50293">
    <property type="entry name" value="TPR_REGION"/>
    <property type="match status" value="1"/>
</dbReference>
<dbReference type="InterPro" id="IPR029489">
    <property type="entry name" value="OGT/SEC/SPY_C"/>
</dbReference>
<evidence type="ECO:0000313" key="11">
    <source>
        <dbReference type="Proteomes" id="UP000005275"/>
    </source>
</evidence>
<dbReference type="EC" id="2.4.1.255" evidence="3"/>
<dbReference type="InterPro" id="IPR011990">
    <property type="entry name" value="TPR-like_helical_dom_sf"/>
</dbReference>
<dbReference type="Pfam" id="PF13414">
    <property type="entry name" value="TPR_11"/>
    <property type="match status" value="3"/>
</dbReference>
<dbReference type="KEGG" id="mpur:MARPU_09180"/>
<dbReference type="PANTHER" id="PTHR44835:SF1">
    <property type="entry name" value="PROTEIN O-GLCNAC TRANSFERASE"/>
    <property type="match status" value="1"/>
</dbReference>
<dbReference type="HOGENOM" id="CLU_001721_4_0_6"/>
<evidence type="ECO:0000259" key="9">
    <source>
        <dbReference type="Pfam" id="PF13844"/>
    </source>
</evidence>
<comment type="pathway">
    <text evidence="1">Protein modification; protein glycosylation.</text>
</comment>
<evidence type="ECO:0000256" key="1">
    <source>
        <dbReference type="ARBA" id="ARBA00004922"/>
    </source>
</evidence>
<keyword evidence="4" id="KW-0328">Glycosyltransferase</keyword>
<feature type="repeat" description="TPR" evidence="8">
    <location>
        <begin position="296"/>
        <end position="329"/>
    </location>
</feature>
<dbReference type="PANTHER" id="PTHR44835">
    <property type="entry name" value="UDP-N-ACETYLGLUCOSAMINE--PEPTIDE N-ACETYLGLUCOSAMINYLTRANSFERASE SPINDLY-RELATED"/>
    <property type="match status" value="1"/>
</dbReference>
<evidence type="ECO:0000256" key="5">
    <source>
        <dbReference type="ARBA" id="ARBA00022679"/>
    </source>
</evidence>